<name>A0AAW6Y1B7_NEISU</name>
<feature type="signal peptide" evidence="1">
    <location>
        <begin position="1"/>
        <end position="18"/>
    </location>
</feature>
<feature type="chain" id="PRO_5043431640" evidence="1">
    <location>
        <begin position="19"/>
        <end position="56"/>
    </location>
</feature>
<keyword evidence="1" id="KW-0732">Signal</keyword>
<evidence type="ECO:0000313" key="2">
    <source>
        <dbReference type="EMBL" id="MDK7242914.1"/>
    </source>
</evidence>
<dbReference type="RefSeq" id="WP_219089735.1">
    <property type="nucleotide sequence ID" value="NZ_JASOPA010000007.1"/>
</dbReference>
<reference evidence="2" key="1">
    <citation type="submission" date="2023-05" db="EMBL/GenBank/DDBJ databases">
        <title>Cataloging the Phylogenetic Diversity of Human Bladder Bacteria.</title>
        <authorList>
            <person name="Du J."/>
        </authorList>
    </citation>
    <scope>NUCLEOTIDE SEQUENCE</scope>
    <source>
        <strain evidence="2">UMB1050</strain>
    </source>
</reference>
<dbReference type="Proteomes" id="UP001236303">
    <property type="component" value="Unassembled WGS sequence"/>
</dbReference>
<sequence length="56" mass="6079">MKRIISLLVLACPILASAAPDNDKATVQAIIAKYYNRPLAAHKCQLTYAPIALLMP</sequence>
<accession>A0AAW6Y1B7</accession>
<proteinExistence type="predicted"/>
<dbReference type="EMBL" id="JASOPA010000007">
    <property type="protein sequence ID" value="MDK7242914.1"/>
    <property type="molecule type" value="Genomic_DNA"/>
</dbReference>
<evidence type="ECO:0000256" key="1">
    <source>
        <dbReference type="SAM" id="SignalP"/>
    </source>
</evidence>
<evidence type="ECO:0000313" key="3">
    <source>
        <dbReference type="Proteomes" id="UP001236303"/>
    </source>
</evidence>
<dbReference type="AlphaFoldDB" id="A0AAW6Y1B7"/>
<comment type="caution">
    <text evidence="2">The sequence shown here is derived from an EMBL/GenBank/DDBJ whole genome shotgun (WGS) entry which is preliminary data.</text>
</comment>
<gene>
    <name evidence="2" type="ORF">QP451_07705</name>
</gene>
<protein>
    <submittedName>
        <fullName evidence="2">Uncharacterized protein</fullName>
    </submittedName>
</protein>
<organism evidence="2 3">
    <name type="scientific">Neisseria subflava</name>
    <dbReference type="NCBI Taxonomy" id="28449"/>
    <lineage>
        <taxon>Bacteria</taxon>
        <taxon>Pseudomonadati</taxon>
        <taxon>Pseudomonadota</taxon>
        <taxon>Betaproteobacteria</taxon>
        <taxon>Neisseriales</taxon>
        <taxon>Neisseriaceae</taxon>
        <taxon>Neisseria</taxon>
    </lineage>
</organism>